<evidence type="ECO:0000256" key="4">
    <source>
        <dbReference type="ARBA" id="ARBA00022827"/>
    </source>
</evidence>
<comment type="cofactor">
    <cofactor evidence="1">
        <name>FAD</name>
        <dbReference type="ChEBI" id="CHEBI:57692"/>
    </cofactor>
</comment>
<dbReference type="PANTHER" id="PTHR43004:SF19">
    <property type="entry name" value="BINDING MONOOXYGENASE, PUTATIVE (JCVI)-RELATED"/>
    <property type="match status" value="1"/>
</dbReference>
<dbReference type="Gene3D" id="3.50.50.60">
    <property type="entry name" value="FAD/NAD(P)-binding domain"/>
    <property type="match status" value="1"/>
</dbReference>
<dbReference type="SUPFAM" id="SSF54373">
    <property type="entry name" value="FAD-linked reductases, C-terminal domain"/>
    <property type="match status" value="1"/>
</dbReference>
<evidence type="ECO:0000313" key="10">
    <source>
        <dbReference type="Proteomes" id="UP000696485"/>
    </source>
</evidence>
<keyword evidence="4" id="KW-0274">FAD</keyword>
<evidence type="ECO:0000259" key="7">
    <source>
        <dbReference type="Pfam" id="PF01494"/>
    </source>
</evidence>
<dbReference type="InterPro" id="IPR050641">
    <property type="entry name" value="RIFMO-like"/>
</dbReference>
<dbReference type="GO" id="GO:0016709">
    <property type="term" value="F:oxidoreductase activity, acting on paired donors, with incorporation or reduction of molecular oxygen, NAD(P)H as one donor, and incorporation of one atom of oxygen"/>
    <property type="evidence" value="ECO:0007669"/>
    <property type="project" value="UniProtKB-ARBA"/>
</dbReference>
<dbReference type="InterPro" id="IPR002938">
    <property type="entry name" value="FAD-bd"/>
</dbReference>
<protein>
    <recommendedName>
        <fullName evidence="11">FAD-binding domain-containing protein</fullName>
    </recommendedName>
</protein>
<gene>
    <name evidence="9" type="ORF">BG006_009986</name>
</gene>
<evidence type="ECO:0000256" key="5">
    <source>
        <dbReference type="ARBA" id="ARBA00023002"/>
    </source>
</evidence>
<keyword evidence="3" id="KW-0285">Flavoprotein</keyword>
<dbReference type="Pfam" id="PF01494">
    <property type="entry name" value="FAD_binding_3"/>
    <property type="match status" value="2"/>
</dbReference>
<evidence type="ECO:0000256" key="1">
    <source>
        <dbReference type="ARBA" id="ARBA00001974"/>
    </source>
</evidence>
<dbReference type="PRINTS" id="PR00420">
    <property type="entry name" value="RNGMNOXGNASE"/>
</dbReference>
<dbReference type="GO" id="GO:0071949">
    <property type="term" value="F:FAD binding"/>
    <property type="evidence" value="ECO:0007669"/>
    <property type="project" value="InterPro"/>
</dbReference>
<name>A0A9P5SQK6_9FUNG</name>
<feature type="domain" description="Phenol hydroxylase-like C-terminal dimerisation" evidence="8">
    <location>
        <begin position="421"/>
        <end position="634"/>
    </location>
</feature>
<feature type="domain" description="FAD-binding" evidence="7">
    <location>
        <begin position="13"/>
        <end position="162"/>
    </location>
</feature>
<comment type="similarity">
    <text evidence="2">Belongs to the PheA/TfdB FAD monooxygenase family.</text>
</comment>
<feature type="transmembrane region" description="Helical" evidence="6">
    <location>
        <begin position="15"/>
        <end position="36"/>
    </location>
</feature>
<evidence type="ECO:0000313" key="9">
    <source>
        <dbReference type="EMBL" id="KAF9336011.1"/>
    </source>
</evidence>
<dbReference type="PANTHER" id="PTHR43004">
    <property type="entry name" value="TRK SYSTEM POTASSIUM UPTAKE PROTEIN"/>
    <property type="match status" value="1"/>
</dbReference>
<keyword evidence="6" id="KW-0812">Transmembrane</keyword>
<keyword evidence="5" id="KW-0560">Oxidoreductase</keyword>
<dbReference type="InterPro" id="IPR036188">
    <property type="entry name" value="FAD/NAD-bd_sf"/>
</dbReference>
<evidence type="ECO:0008006" key="11">
    <source>
        <dbReference type="Google" id="ProtNLM"/>
    </source>
</evidence>
<dbReference type="InterPro" id="IPR038220">
    <property type="entry name" value="PHOX_C_sf"/>
</dbReference>
<keyword evidence="6" id="KW-0472">Membrane</keyword>
<dbReference type="Pfam" id="PF07976">
    <property type="entry name" value="Phe_hydrox_dim"/>
    <property type="match status" value="1"/>
</dbReference>
<evidence type="ECO:0000256" key="6">
    <source>
        <dbReference type="SAM" id="Phobius"/>
    </source>
</evidence>
<keyword evidence="6" id="KW-1133">Transmembrane helix</keyword>
<accession>A0A9P5SQK6</accession>
<dbReference type="Gene3D" id="3.30.70.2450">
    <property type="match status" value="1"/>
</dbReference>
<feature type="domain" description="FAD-binding" evidence="7">
    <location>
        <begin position="188"/>
        <end position="375"/>
    </location>
</feature>
<reference evidence="9" key="1">
    <citation type="journal article" date="2020" name="Fungal Divers.">
        <title>Resolving the Mortierellaceae phylogeny through synthesis of multi-gene phylogenetics and phylogenomics.</title>
        <authorList>
            <person name="Vandepol N."/>
            <person name="Liber J."/>
            <person name="Desiro A."/>
            <person name="Na H."/>
            <person name="Kennedy M."/>
            <person name="Barry K."/>
            <person name="Grigoriev I.V."/>
            <person name="Miller A.N."/>
            <person name="O'Donnell K."/>
            <person name="Stajich J.E."/>
            <person name="Bonito G."/>
        </authorList>
    </citation>
    <scope>NUCLEOTIDE SEQUENCE</scope>
    <source>
        <strain evidence="9">NVP1</strain>
    </source>
</reference>
<dbReference type="AlphaFoldDB" id="A0A9P5SQK6"/>
<keyword evidence="10" id="KW-1185">Reference proteome</keyword>
<evidence type="ECO:0000256" key="3">
    <source>
        <dbReference type="ARBA" id="ARBA00022630"/>
    </source>
</evidence>
<sequence>MAATSSSPPTSEIPVLISGAGPVGILTAIMLTRLGIPVRIIERDRTVPQMSKALSIHARTLEILDMTGLIDRFLAAGHPISSSNFYILGDFLNFAGLINSISHYNYALFLEQLKTIAILEDELEQRGVKIDRGWELMDTKVVGEEDGSSYVETTIRRALDGSNTRATESKKVFGLTDLDAEEIDKQYEIQVVRSQYLIGADGGRSVVRHKIPIAFPGRTVPNNMILFDGHIETDLNYNNITVVYGKNNEMFNIFPLSNGCVRIMADGTSLDPNEELTVEKLEKVCQACAAPYKFRILDSNWLTFYKVNERRAETYSHKNRIFLAGDAAHVHSPVGGQDAYNLAWKLALVLNGHAGDELLQTYEQERVPVADDVIKMSSGMFTMGFSHTLIRRAVRRVLISAASYILKWITIPAATVSMLSIRYHENFVNQKHTTQPLPAEAYKVGQRAHDAPLAILLASGKLGDSIRLHQLLHGPGTFHIVVFTSDMLSTIDKKDRGIAYTDEKKLDHNIQSSLKKWRSKWAYRSELAKKAGLSVPEVPLFNIHVVAALPEKLAAGDFVDPTRIHADALAVKAAGEGKIFFDPTSLLHERYGIAVKGGSGAIVVLRPDSHIGYRVSGAGDEAWQDVDSYFGSILKL</sequence>
<evidence type="ECO:0000259" key="8">
    <source>
        <dbReference type="Pfam" id="PF07976"/>
    </source>
</evidence>
<dbReference type="Gene3D" id="3.40.30.20">
    <property type="match status" value="1"/>
</dbReference>
<dbReference type="SUPFAM" id="SSF52833">
    <property type="entry name" value="Thioredoxin-like"/>
    <property type="match status" value="1"/>
</dbReference>
<comment type="caution">
    <text evidence="9">The sequence shown here is derived from an EMBL/GenBank/DDBJ whole genome shotgun (WGS) entry which is preliminary data.</text>
</comment>
<proteinExistence type="inferred from homology"/>
<evidence type="ECO:0000256" key="2">
    <source>
        <dbReference type="ARBA" id="ARBA00007801"/>
    </source>
</evidence>
<dbReference type="EMBL" id="JAAAUY010000076">
    <property type="protein sequence ID" value="KAF9336011.1"/>
    <property type="molecule type" value="Genomic_DNA"/>
</dbReference>
<dbReference type="SUPFAM" id="SSF51905">
    <property type="entry name" value="FAD/NAD(P)-binding domain"/>
    <property type="match status" value="1"/>
</dbReference>
<feature type="transmembrane region" description="Helical" evidence="6">
    <location>
        <begin position="397"/>
        <end position="421"/>
    </location>
</feature>
<dbReference type="Proteomes" id="UP000696485">
    <property type="component" value="Unassembled WGS sequence"/>
</dbReference>
<dbReference type="InterPro" id="IPR012941">
    <property type="entry name" value="Phe_hydrox_C_dim_dom"/>
</dbReference>
<organism evidence="9 10">
    <name type="scientific">Podila minutissima</name>
    <dbReference type="NCBI Taxonomy" id="64525"/>
    <lineage>
        <taxon>Eukaryota</taxon>
        <taxon>Fungi</taxon>
        <taxon>Fungi incertae sedis</taxon>
        <taxon>Mucoromycota</taxon>
        <taxon>Mortierellomycotina</taxon>
        <taxon>Mortierellomycetes</taxon>
        <taxon>Mortierellales</taxon>
        <taxon>Mortierellaceae</taxon>
        <taxon>Podila</taxon>
    </lineage>
</organism>
<dbReference type="InterPro" id="IPR036249">
    <property type="entry name" value="Thioredoxin-like_sf"/>
</dbReference>